<keyword evidence="4" id="KW-0597">Phosphoprotein</keyword>
<keyword evidence="18" id="KW-0245">EGF-like domain</keyword>
<evidence type="ECO:0000256" key="11">
    <source>
        <dbReference type="ARBA" id="ARBA00022989"/>
    </source>
</evidence>
<evidence type="ECO:0000259" key="20">
    <source>
        <dbReference type="PROSITE" id="PS50026"/>
    </source>
</evidence>
<dbReference type="SMART" id="SM00473">
    <property type="entry name" value="PAN_AP"/>
    <property type="match status" value="1"/>
</dbReference>
<dbReference type="Pfam" id="PF08276">
    <property type="entry name" value="PAN_2"/>
    <property type="match status" value="1"/>
</dbReference>
<keyword evidence="14" id="KW-0675">Receptor</keyword>
<dbReference type="GO" id="GO:0004674">
    <property type="term" value="F:protein serine/threonine kinase activity"/>
    <property type="evidence" value="ECO:0007669"/>
    <property type="project" value="UniProtKB-KW"/>
</dbReference>
<evidence type="ECO:0000256" key="8">
    <source>
        <dbReference type="ARBA" id="ARBA00022741"/>
    </source>
</evidence>
<evidence type="ECO:0000256" key="15">
    <source>
        <dbReference type="ARBA" id="ARBA00023180"/>
    </source>
</evidence>
<gene>
    <name evidence="22" type="ORF">Fmac_021237</name>
</gene>
<dbReference type="GO" id="GO:0016020">
    <property type="term" value="C:membrane"/>
    <property type="evidence" value="ECO:0007669"/>
    <property type="project" value="UniProtKB-SubCell"/>
</dbReference>
<keyword evidence="10" id="KW-0067">ATP-binding</keyword>
<evidence type="ECO:0000256" key="6">
    <source>
        <dbReference type="ARBA" id="ARBA00022692"/>
    </source>
</evidence>
<dbReference type="InterPro" id="IPR000742">
    <property type="entry name" value="EGF"/>
</dbReference>
<evidence type="ECO:0000256" key="2">
    <source>
        <dbReference type="ARBA" id="ARBA00012513"/>
    </source>
</evidence>
<comment type="catalytic activity">
    <reaction evidence="17">
        <text>L-seryl-[protein] + ATP = O-phospho-L-seryl-[protein] + ADP + H(+)</text>
        <dbReference type="Rhea" id="RHEA:17989"/>
        <dbReference type="Rhea" id="RHEA-COMP:9863"/>
        <dbReference type="Rhea" id="RHEA-COMP:11604"/>
        <dbReference type="ChEBI" id="CHEBI:15378"/>
        <dbReference type="ChEBI" id="CHEBI:29999"/>
        <dbReference type="ChEBI" id="CHEBI:30616"/>
        <dbReference type="ChEBI" id="CHEBI:83421"/>
        <dbReference type="ChEBI" id="CHEBI:456216"/>
        <dbReference type="EC" id="2.7.11.1"/>
    </reaction>
</comment>
<dbReference type="InterPro" id="IPR001480">
    <property type="entry name" value="Bulb-type_lectin_dom"/>
</dbReference>
<dbReference type="GO" id="GO:0005524">
    <property type="term" value="F:ATP binding"/>
    <property type="evidence" value="ECO:0007669"/>
    <property type="project" value="UniProtKB-KW"/>
</dbReference>
<evidence type="ECO:0000256" key="1">
    <source>
        <dbReference type="ARBA" id="ARBA00004167"/>
    </source>
</evidence>
<dbReference type="InterPro" id="IPR001245">
    <property type="entry name" value="Ser-Thr/Tyr_kinase_cat_dom"/>
</dbReference>
<dbReference type="SUPFAM" id="SSF51110">
    <property type="entry name" value="alpha-D-mannose-specific plant lectins"/>
    <property type="match status" value="1"/>
</dbReference>
<dbReference type="InterPro" id="IPR011009">
    <property type="entry name" value="Kinase-like_dom_sf"/>
</dbReference>
<comment type="catalytic activity">
    <reaction evidence="16">
        <text>L-threonyl-[protein] + ATP = O-phospho-L-threonyl-[protein] + ADP + H(+)</text>
        <dbReference type="Rhea" id="RHEA:46608"/>
        <dbReference type="Rhea" id="RHEA-COMP:11060"/>
        <dbReference type="Rhea" id="RHEA-COMP:11605"/>
        <dbReference type="ChEBI" id="CHEBI:15378"/>
        <dbReference type="ChEBI" id="CHEBI:30013"/>
        <dbReference type="ChEBI" id="CHEBI:30616"/>
        <dbReference type="ChEBI" id="CHEBI:61977"/>
        <dbReference type="ChEBI" id="CHEBI:456216"/>
        <dbReference type="EC" id="2.7.11.1"/>
    </reaction>
</comment>
<reference evidence="22 23" key="1">
    <citation type="submission" date="2024-08" db="EMBL/GenBank/DDBJ databases">
        <title>Insights into the chromosomal genome structure of Flemingia macrophylla.</title>
        <authorList>
            <person name="Ding Y."/>
            <person name="Zhao Y."/>
            <person name="Bi W."/>
            <person name="Wu M."/>
            <person name="Zhao G."/>
            <person name="Gong Y."/>
            <person name="Li W."/>
            <person name="Zhang P."/>
        </authorList>
    </citation>
    <scope>NUCLEOTIDE SEQUENCE [LARGE SCALE GENOMIC DNA]</scope>
    <source>
        <strain evidence="22">DYQJB</strain>
        <tissue evidence="22">Leaf</tissue>
    </source>
</reference>
<dbReference type="Gene3D" id="3.30.200.20">
    <property type="entry name" value="Phosphorylase Kinase, domain 1"/>
    <property type="match status" value="1"/>
</dbReference>
<dbReference type="InterPro" id="IPR000719">
    <property type="entry name" value="Prot_kinase_dom"/>
</dbReference>
<dbReference type="InterPro" id="IPR003609">
    <property type="entry name" value="Pan_app"/>
</dbReference>
<dbReference type="Pfam" id="PF07714">
    <property type="entry name" value="PK_Tyr_Ser-Thr"/>
    <property type="match status" value="2"/>
</dbReference>
<keyword evidence="9" id="KW-0418">Kinase</keyword>
<dbReference type="SUPFAM" id="SSF56112">
    <property type="entry name" value="Protein kinase-like (PK-like)"/>
    <property type="match status" value="1"/>
</dbReference>
<evidence type="ECO:0000256" key="18">
    <source>
        <dbReference type="PROSITE-ProRule" id="PRU00076"/>
    </source>
</evidence>
<dbReference type="PROSITE" id="PS50948">
    <property type="entry name" value="PAN"/>
    <property type="match status" value="1"/>
</dbReference>
<evidence type="ECO:0000256" key="16">
    <source>
        <dbReference type="ARBA" id="ARBA00047899"/>
    </source>
</evidence>
<name>A0ABD1LWA1_9FABA</name>
<evidence type="ECO:0000256" key="7">
    <source>
        <dbReference type="ARBA" id="ARBA00022729"/>
    </source>
</evidence>
<comment type="caution">
    <text evidence="18">Lacks conserved residue(s) required for the propagation of feature annotation.</text>
</comment>
<dbReference type="EC" id="2.7.11.1" evidence="2"/>
<organism evidence="22 23">
    <name type="scientific">Flemingia macrophylla</name>
    <dbReference type="NCBI Taxonomy" id="520843"/>
    <lineage>
        <taxon>Eukaryota</taxon>
        <taxon>Viridiplantae</taxon>
        <taxon>Streptophyta</taxon>
        <taxon>Embryophyta</taxon>
        <taxon>Tracheophyta</taxon>
        <taxon>Spermatophyta</taxon>
        <taxon>Magnoliopsida</taxon>
        <taxon>eudicotyledons</taxon>
        <taxon>Gunneridae</taxon>
        <taxon>Pentapetalae</taxon>
        <taxon>rosids</taxon>
        <taxon>fabids</taxon>
        <taxon>Fabales</taxon>
        <taxon>Fabaceae</taxon>
        <taxon>Papilionoideae</taxon>
        <taxon>50 kb inversion clade</taxon>
        <taxon>NPAAA clade</taxon>
        <taxon>indigoferoid/millettioid clade</taxon>
        <taxon>Phaseoleae</taxon>
        <taxon>Flemingia</taxon>
    </lineage>
</organism>
<evidence type="ECO:0000259" key="21">
    <source>
        <dbReference type="PROSITE" id="PS50948"/>
    </source>
</evidence>
<evidence type="ECO:0000313" key="23">
    <source>
        <dbReference type="Proteomes" id="UP001603857"/>
    </source>
</evidence>
<dbReference type="CDD" id="cd00054">
    <property type="entry name" value="EGF_CA"/>
    <property type="match status" value="1"/>
</dbReference>
<keyword evidence="11" id="KW-1133">Transmembrane helix</keyword>
<evidence type="ECO:0000313" key="22">
    <source>
        <dbReference type="EMBL" id="KAL2327810.1"/>
    </source>
</evidence>
<dbReference type="Gene3D" id="3.50.4.10">
    <property type="entry name" value="Hepatocyte Growth Factor"/>
    <property type="match status" value="1"/>
</dbReference>
<evidence type="ECO:0000256" key="4">
    <source>
        <dbReference type="ARBA" id="ARBA00022553"/>
    </source>
</evidence>
<keyword evidence="6" id="KW-0812">Transmembrane</keyword>
<accession>A0ABD1LWA1</accession>
<dbReference type="Pfam" id="PF01453">
    <property type="entry name" value="B_lectin"/>
    <property type="match status" value="1"/>
</dbReference>
<dbReference type="CDD" id="cd01098">
    <property type="entry name" value="PAN_AP_plant"/>
    <property type="match status" value="1"/>
</dbReference>
<evidence type="ECO:0000256" key="3">
    <source>
        <dbReference type="ARBA" id="ARBA00022527"/>
    </source>
</evidence>
<comment type="subcellular location">
    <subcellularLocation>
        <location evidence="1">Membrane</location>
        <topology evidence="1">Single-pass membrane protein</topology>
    </subcellularLocation>
</comment>
<dbReference type="FunFam" id="1.10.510.10:FF:001722">
    <property type="entry name" value="G-type lectin S-receptor-like serine/threonine-protein kinase B120"/>
    <property type="match status" value="1"/>
</dbReference>
<dbReference type="InterPro" id="IPR000858">
    <property type="entry name" value="S_locus_glycoprot_dom"/>
</dbReference>
<keyword evidence="12" id="KW-0472">Membrane</keyword>
<keyword evidence="5" id="KW-0808">Transferase</keyword>
<evidence type="ECO:0000259" key="19">
    <source>
        <dbReference type="PROSITE" id="PS50011"/>
    </source>
</evidence>
<dbReference type="InterPro" id="IPR036426">
    <property type="entry name" value="Bulb-type_lectin_dom_sf"/>
</dbReference>
<evidence type="ECO:0000256" key="14">
    <source>
        <dbReference type="ARBA" id="ARBA00023170"/>
    </source>
</evidence>
<dbReference type="PANTHER" id="PTHR32444:SF183">
    <property type="entry name" value="APPLE DOMAIN-CONTAINING PROTEIN"/>
    <property type="match status" value="1"/>
</dbReference>
<protein>
    <recommendedName>
        <fullName evidence="2">non-specific serine/threonine protein kinase</fullName>
        <ecNumber evidence="2">2.7.11.1</ecNumber>
    </recommendedName>
</protein>
<feature type="domain" description="EGF-like" evidence="20">
    <location>
        <begin position="167"/>
        <end position="204"/>
    </location>
</feature>
<proteinExistence type="predicted"/>
<dbReference type="EMBL" id="JBGMDY010000007">
    <property type="protein sequence ID" value="KAL2327810.1"/>
    <property type="molecule type" value="Genomic_DNA"/>
</dbReference>
<dbReference type="Pfam" id="PF11883">
    <property type="entry name" value="DUF3403"/>
    <property type="match status" value="1"/>
</dbReference>
<comment type="caution">
    <text evidence="22">The sequence shown here is derived from an EMBL/GenBank/DDBJ whole genome shotgun (WGS) entry which is preliminary data.</text>
</comment>
<evidence type="ECO:0000256" key="10">
    <source>
        <dbReference type="ARBA" id="ARBA00022840"/>
    </source>
</evidence>
<evidence type="ECO:0000256" key="13">
    <source>
        <dbReference type="ARBA" id="ARBA00023157"/>
    </source>
</evidence>
<keyword evidence="23" id="KW-1185">Reference proteome</keyword>
<evidence type="ECO:0000256" key="5">
    <source>
        <dbReference type="ARBA" id="ARBA00022679"/>
    </source>
</evidence>
<dbReference type="PROSITE" id="PS50011">
    <property type="entry name" value="PROTEIN_KINASE_DOM"/>
    <property type="match status" value="1"/>
</dbReference>
<evidence type="ECO:0000256" key="12">
    <source>
        <dbReference type="ARBA" id="ARBA00023136"/>
    </source>
</evidence>
<evidence type="ECO:0000256" key="9">
    <source>
        <dbReference type="ARBA" id="ARBA00022777"/>
    </source>
</evidence>
<dbReference type="FunFam" id="3.30.200.20:FF:000195">
    <property type="entry name" value="G-type lectin S-receptor-like serine/threonine-protein kinase"/>
    <property type="match status" value="1"/>
</dbReference>
<keyword evidence="15" id="KW-0325">Glycoprotein</keyword>
<keyword evidence="3" id="KW-0723">Serine/threonine-protein kinase</keyword>
<dbReference type="PANTHER" id="PTHR32444">
    <property type="entry name" value="BULB-TYPE LECTIN DOMAIN-CONTAINING PROTEIN"/>
    <property type="match status" value="1"/>
</dbReference>
<sequence length="591" mass="67171">MNNPIAYLLDTGNFVVKNRQETDMDGVLWQSFDYPCDTLMSGMKIGWNLETGLERYVSSWKSVEDPAEGEYAYKMDRRGYPQIVKFKGHGIKMREGSWNGLSLVGNPGPTNQVSLKFVFNEKEVYFEYVLHNRSFFEVVTLTPSGAGQIFFWSTHRSTRQPVFSSEEKDQCESYAFCGTNSICNYNVNSPSCECLRGYVPKYPDQWNVTIWVDGCVPRNKSNCNNRHTDGFLKYTHLKLPDTSSSWFNTTMNLDECQKTCLKNCSCTAYANLDIRDGGSGCLLWFNSLTDMRKFSQWGQDLYLRVPASELGTLRKLNSKCYKAKHKHEDVDLQTFKLSVLANATENFSTENKLGEGGFGPVYKGILIDGQELAVKKLSKKSGQGLEEFKNEVALIAKLQHRNLVKLLGCCIEGEEKMLIYEYMPNKSLDNFVFAFIIFSGYIPPEYAARGHFSVKSDIFSYGVIVLEIVSGKRNTEFSDPEHYNNLLGHAWRLWTQGRTVELLDEVLGEQCTPSEVIRCIQVGLLCVQQRPEDRPNMSSVVLMLNGDKLLPKPMFPGFYTQKDVSFEANSLLKNHKLCSVNELSITVLDAR</sequence>
<feature type="domain" description="Apple" evidence="21">
    <location>
        <begin position="223"/>
        <end position="306"/>
    </location>
</feature>
<dbReference type="PROSITE" id="PS50026">
    <property type="entry name" value="EGF_3"/>
    <property type="match status" value="1"/>
</dbReference>
<keyword evidence="13" id="KW-1015">Disulfide bond</keyword>
<dbReference type="AlphaFoldDB" id="A0ABD1LWA1"/>
<dbReference type="Proteomes" id="UP001603857">
    <property type="component" value="Unassembled WGS sequence"/>
</dbReference>
<dbReference type="InterPro" id="IPR021820">
    <property type="entry name" value="S-locus_recpt_kinase_C"/>
</dbReference>
<dbReference type="FunFam" id="3.50.4.10:FF:000002">
    <property type="entry name" value="G-type lectin S-receptor-like serine/threonine-protein kinase"/>
    <property type="match status" value="1"/>
</dbReference>
<keyword evidence="8" id="KW-0547">Nucleotide-binding</keyword>
<feature type="domain" description="Protein kinase" evidence="19">
    <location>
        <begin position="347"/>
        <end position="591"/>
    </location>
</feature>
<keyword evidence="7" id="KW-0732">Signal</keyword>
<dbReference type="Gene3D" id="1.10.510.10">
    <property type="entry name" value="Transferase(Phosphotransferase) domain 1"/>
    <property type="match status" value="1"/>
</dbReference>
<evidence type="ECO:0000256" key="17">
    <source>
        <dbReference type="ARBA" id="ARBA00048679"/>
    </source>
</evidence>
<dbReference type="Pfam" id="PF00954">
    <property type="entry name" value="S_locus_glycop"/>
    <property type="match status" value="1"/>
</dbReference>